<feature type="compositionally biased region" description="Polar residues" evidence="1">
    <location>
        <begin position="7"/>
        <end position="22"/>
    </location>
</feature>
<keyword evidence="3" id="KW-1185">Reference proteome</keyword>
<feature type="region of interest" description="Disordered" evidence="1">
    <location>
        <begin position="1"/>
        <end position="39"/>
    </location>
</feature>
<name>A0AAD5JUR8_9FUNG</name>
<evidence type="ECO:0008006" key="4">
    <source>
        <dbReference type="Google" id="ProtNLM"/>
    </source>
</evidence>
<dbReference type="SUPFAM" id="SSF52047">
    <property type="entry name" value="RNI-like"/>
    <property type="match status" value="2"/>
</dbReference>
<proteinExistence type="predicted"/>
<comment type="caution">
    <text evidence="2">The sequence shown here is derived from an EMBL/GenBank/DDBJ whole genome shotgun (WGS) entry which is preliminary data.</text>
</comment>
<reference evidence="2" key="1">
    <citation type="journal article" date="2022" name="IScience">
        <title>Evolution of zygomycete secretomes and the origins of terrestrial fungal ecologies.</title>
        <authorList>
            <person name="Chang Y."/>
            <person name="Wang Y."/>
            <person name="Mondo S."/>
            <person name="Ahrendt S."/>
            <person name="Andreopoulos W."/>
            <person name="Barry K."/>
            <person name="Beard J."/>
            <person name="Benny G.L."/>
            <person name="Blankenship S."/>
            <person name="Bonito G."/>
            <person name="Cuomo C."/>
            <person name="Desiro A."/>
            <person name="Gervers K.A."/>
            <person name="Hundley H."/>
            <person name="Kuo A."/>
            <person name="LaButti K."/>
            <person name="Lang B.F."/>
            <person name="Lipzen A."/>
            <person name="O'Donnell K."/>
            <person name="Pangilinan J."/>
            <person name="Reynolds N."/>
            <person name="Sandor L."/>
            <person name="Smith M.E."/>
            <person name="Tsang A."/>
            <person name="Grigoriev I.V."/>
            <person name="Stajich J.E."/>
            <person name="Spatafora J.W."/>
        </authorList>
    </citation>
    <scope>NUCLEOTIDE SEQUENCE</scope>
    <source>
        <strain evidence="2">RSA 2281</strain>
    </source>
</reference>
<evidence type="ECO:0000313" key="3">
    <source>
        <dbReference type="Proteomes" id="UP001209540"/>
    </source>
</evidence>
<accession>A0AAD5JUR8</accession>
<dbReference type="Gene3D" id="3.80.10.10">
    <property type="entry name" value="Ribonuclease Inhibitor"/>
    <property type="match status" value="2"/>
</dbReference>
<dbReference type="InterPro" id="IPR032675">
    <property type="entry name" value="LRR_dom_sf"/>
</dbReference>
<dbReference type="Proteomes" id="UP001209540">
    <property type="component" value="Unassembled WGS sequence"/>
</dbReference>
<gene>
    <name evidence="2" type="ORF">BDA99DRAFT_517808</name>
</gene>
<protein>
    <recommendedName>
        <fullName evidence="4">F-box domain-containing protein</fullName>
    </recommendedName>
</protein>
<feature type="compositionally biased region" description="Basic and acidic residues" evidence="1">
    <location>
        <begin position="27"/>
        <end position="39"/>
    </location>
</feature>
<evidence type="ECO:0000256" key="1">
    <source>
        <dbReference type="SAM" id="MobiDB-lite"/>
    </source>
</evidence>
<evidence type="ECO:0000313" key="2">
    <source>
        <dbReference type="EMBL" id="KAI9255073.1"/>
    </source>
</evidence>
<dbReference type="AlphaFoldDB" id="A0AAD5JUR8"/>
<dbReference type="EMBL" id="JAIXMP010000023">
    <property type="protein sequence ID" value="KAI9255073.1"/>
    <property type="molecule type" value="Genomic_DNA"/>
</dbReference>
<organism evidence="2 3">
    <name type="scientific">Phascolomyces articulosus</name>
    <dbReference type="NCBI Taxonomy" id="60185"/>
    <lineage>
        <taxon>Eukaryota</taxon>
        <taxon>Fungi</taxon>
        <taxon>Fungi incertae sedis</taxon>
        <taxon>Mucoromycota</taxon>
        <taxon>Mucoromycotina</taxon>
        <taxon>Mucoromycetes</taxon>
        <taxon>Mucorales</taxon>
        <taxon>Lichtheimiaceae</taxon>
        <taxon>Phascolomyces</taxon>
    </lineage>
</organism>
<reference evidence="2" key="2">
    <citation type="submission" date="2023-02" db="EMBL/GenBank/DDBJ databases">
        <authorList>
            <consortium name="DOE Joint Genome Institute"/>
            <person name="Mondo S.J."/>
            <person name="Chang Y."/>
            <person name="Wang Y."/>
            <person name="Ahrendt S."/>
            <person name="Andreopoulos W."/>
            <person name="Barry K."/>
            <person name="Beard J."/>
            <person name="Benny G.L."/>
            <person name="Blankenship S."/>
            <person name="Bonito G."/>
            <person name="Cuomo C."/>
            <person name="Desiro A."/>
            <person name="Gervers K.A."/>
            <person name="Hundley H."/>
            <person name="Kuo A."/>
            <person name="LaButti K."/>
            <person name="Lang B.F."/>
            <person name="Lipzen A."/>
            <person name="O'Donnell K."/>
            <person name="Pangilinan J."/>
            <person name="Reynolds N."/>
            <person name="Sandor L."/>
            <person name="Smith M.W."/>
            <person name="Tsang A."/>
            <person name="Grigoriev I.V."/>
            <person name="Stajich J.E."/>
            <person name="Spatafora J.W."/>
        </authorList>
    </citation>
    <scope>NUCLEOTIDE SEQUENCE</scope>
    <source>
        <strain evidence="2">RSA 2281</strain>
    </source>
</reference>
<sequence length="639" mass="73412">MTRQEQKVNNQQQELDLWNQTAPIAEKPTKPSDNHENKRVDPFQVLPTEILTDIMLLIPQFDIGVRCVLVSKLWWNQILGFTELWSVLLLNNTMQDNSLTHLAPYLGHCLKDLTILSSSALNAKAKFMEELRKGRYKKLRSLKLLSAGSTMYYFGPTERKEELKTTDIFSSWELKNTLTRLHIDVGKNNMDYPVYIADILQVFHNLMDLYYITTTTFYFSSQSNESEKLTTPHQHLINLQLRGYSIDEEQTELIAANCPQLRRLFMAKCDYSALDTITRLQRSTVLQNLEILMFNSTDAYHPPLPLLPPTATTIEGTEEKKDKNKKGIRTIYINTGGSPTPANHILPLIYNNRYTLETIVGCFERSLDTSEAQHVFRKYPDFKLPTLRHLTFWLNGGLKNVLLQAVRESPSLRWLEIMDSGGFVDQTLNILLEIPSLDHLSFQVSNAILDASEQLLLLFKKYARLSENEGCSLKSISFQESSRVMTDPILKALSNIQSLEEMWINGHFPNASTEQMHQMITKLGNQRLKGICLHAIEESTTSTIVCDVLGGIVNKLSWIQLRRLSLLRDRDVRALVDKIEPNSSLNLLIIENCRMVTRESINYARKKIKIVICDRPCSPYILSAFNSNYHIYPDYLNNK</sequence>